<evidence type="ECO:0000256" key="1">
    <source>
        <dbReference type="SAM" id="MobiDB-lite"/>
    </source>
</evidence>
<comment type="caution">
    <text evidence="2">The sequence shown here is derived from an EMBL/GenBank/DDBJ whole genome shotgun (WGS) entry which is preliminary data.</text>
</comment>
<accession>A0AAD6FS19</accession>
<evidence type="ECO:0000313" key="2">
    <source>
        <dbReference type="EMBL" id="KAJ4943314.1"/>
    </source>
</evidence>
<dbReference type="EMBL" id="JAPTMU010000005">
    <property type="protein sequence ID" value="KAJ4943314.1"/>
    <property type="molecule type" value="Genomic_DNA"/>
</dbReference>
<evidence type="ECO:0000313" key="3">
    <source>
        <dbReference type="Proteomes" id="UP001219934"/>
    </source>
</evidence>
<name>A0AAD6FS19_9TELE</name>
<organism evidence="2 3">
    <name type="scientific">Pogonophryne albipinna</name>
    <dbReference type="NCBI Taxonomy" id="1090488"/>
    <lineage>
        <taxon>Eukaryota</taxon>
        <taxon>Metazoa</taxon>
        <taxon>Chordata</taxon>
        <taxon>Craniata</taxon>
        <taxon>Vertebrata</taxon>
        <taxon>Euteleostomi</taxon>
        <taxon>Actinopterygii</taxon>
        <taxon>Neopterygii</taxon>
        <taxon>Teleostei</taxon>
        <taxon>Neoteleostei</taxon>
        <taxon>Acanthomorphata</taxon>
        <taxon>Eupercaria</taxon>
        <taxon>Perciformes</taxon>
        <taxon>Notothenioidei</taxon>
        <taxon>Pogonophryne</taxon>
    </lineage>
</organism>
<proteinExistence type="predicted"/>
<dbReference type="Proteomes" id="UP001219934">
    <property type="component" value="Unassembled WGS sequence"/>
</dbReference>
<protein>
    <submittedName>
        <fullName evidence="2">Uncharacterized protein</fullName>
    </submittedName>
</protein>
<feature type="region of interest" description="Disordered" evidence="1">
    <location>
        <begin position="1"/>
        <end position="33"/>
    </location>
</feature>
<sequence length="65" mass="6862">MAPRLKSILTASKTAGKHNAGSQRHASEKAGPRPLALSSWVAPVSGSLFPSARQRLIVALHPLTH</sequence>
<keyword evidence="3" id="KW-1185">Reference proteome</keyword>
<reference evidence="2" key="1">
    <citation type="submission" date="2022-11" db="EMBL/GenBank/DDBJ databases">
        <title>Chromosome-level genome of Pogonophryne albipinna.</title>
        <authorList>
            <person name="Jo E."/>
        </authorList>
    </citation>
    <scope>NUCLEOTIDE SEQUENCE</scope>
    <source>
        <strain evidence="2">SGF0006</strain>
        <tissue evidence="2">Muscle</tissue>
    </source>
</reference>
<dbReference type="AlphaFoldDB" id="A0AAD6FS19"/>
<feature type="non-terminal residue" evidence="2">
    <location>
        <position position="1"/>
    </location>
</feature>
<gene>
    <name evidence="2" type="ORF">JOQ06_005817</name>
</gene>